<name>A0A177N8G3_9GAMM</name>
<protein>
    <submittedName>
        <fullName evidence="1">Uncharacterized protein</fullName>
    </submittedName>
</protein>
<proteinExistence type="predicted"/>
<dbReference type="AlphaFoldDB" id="A0A177N8G3"/>
<reference evidence="1 2" key="1">
    <citation type="submission" date="2016-03" db="EMBL/GenBank/DDBJ databases">
        <authorList>
            <person name="Ploux O."/>
        </authorList>
    </citation>
    <scope>NUCLEOTIDE SEQUENCE [LARGE SCALE GENOMIC DNA]</scope>
    <source>
        <strain evidence="1 2">R-45370</strain>
    </source>
</reference>
<sequence length="72" mass="8253">MEAHAIQFKKKRDPERFEQAQHDIAELIKLAETGEIELAYVDEAGLRHNRRIVQLGQKAVRCMPLQQCAPNA</sequence>
<dbReference type="RefSeq" id="WP_198159356.1">
    <property type="nucleotide sequence ID" value="NZ_LUUI01000113.1"/>
</dbReference>
<dbReference type="Proteomes" id="UP000078476">
    <property type="component" value="Unassembled WGS sequence"/>
</dbReference>
<keyword evidence="2" id="KW-1185">Reference proteome</keyword>
<dbReference type="EMBL" id="LUUI01000113">
    <property type="protein sequence ID" value="OAI14181.1"/>
    <property type="molecule type" value="Genomic_DNA"/>
</dbReference>
<organism evidence="1 2">
    <name type="scientific">Methylomonas lenta</name>
    <dbReference type="NCBI Taxonomy" id="980561"/>
    <lineage>
        <taxon>Bacteria</taxon>
        <taxon>Pseudomonadati</taxon>
        <taxon>Pseudomonadota</taxon>
        <taxon>Gammaproteobacteria</taxon>
        <taxon>Methylococcales</taxon>
        <taxon>Methylococcaceae</taxon>
        <taxon>Methylomonas</taxon>
    </lineage>
</organism>
<comment type="caution">
    <text evidence="1">The sequence shown here is derived from an EMBL/GenBank/DDBJ whole genome shotgun (WGS) entry which is preliminary data.</text>
</comment>
<evidence type="ECO:0000313" key="2">
    <source>
        <dbReference type="Proteomes" id="UP000078476"/>
    </source>
</evidence>
<accession>A0A177N8G3</accession>
<gene>
    <name evidence="1" type="ORF">A1359_11475</name>
</gene>
<evidence type="ECO:0000313" key="1">
    <source>
        <dbReference type="EMBL" id="OAI14181.1"/>
    </source>
</evidence>